<dbReference type="EMBL" id="KN837191">
    <property type="protein sequence ID" value="KIJ35218.1"/>
    <property type="molecule type" value="Genomic_DNA"/>
</dbReference>
<feature type="non-terminal residue" evidence="2">
    <location>
        <position position="1"/>
    </location>
</feature>
<feature type="non-terminal residue" evidence="2">
    <location>
        <position position="815"/>
    </location>
</feature>
<accession>A0A0C9TXL7</accession>
<sequence length="815" mass="90613">LSKVGIALRHQFERLRNIVDLDNAIDSLQQAVDLTPDEDPGKVAYLNSLGNCFLCRFDSLREVLDINNALAVQQQAVNLTLDKHPNKPVYLSNLGNSFQARFELLKKPIDINKAITLQRQAVDISSKGHATRAVFLNSLAHSLLRRFQQLRNPNDLNDLQQSIILQREAINLTPSGHTDRPMYFNSLGLSFRLLFEHSKQLTHLNEAISHQQYAVEHIPDKDAEKACYLSNLADSFAFRFICLQEHADIERAIHAYREAANNDLTSPSVRYAAALHWAAMSLHCGNTQLALEGYKVLLDEVPRRAWFGHKVTRRYEELSEMAGIVNAAAATAISLGELGLALEWIEAGQSIVWTQILQLQPPIDNLRTVAPALADELQTVAHALQNINQEIQESTSVEEAQTHRALAMRYQRALGQVHNLRGFEDFLKPKKLQRLVPASKNGPVVVINVHASHCDALILHSYNCTQPLIHIPLPELSYERAHELVTQMKLILKTHNFRSDRKMVLANEDVANKGEDTLQTILAHLWTWVVHPILLKLQSIIPVNVSNDYLPHITWCATGPLAFLPLHAAGIYDPGDSSNGVNMFDFVVSSYTPTLAALLNPPAESSKASVSNPQILIVSQVDTPGQQSLPGIKIEAETIKMFTAPGSTTHLNHENGLVSAVLEAMAQHKWVHLACHGVQSPQDPLESAFILHDGNLKLRNLMSTQLKHAELAFLSACQTATGHEDLPEEAIHLVAGMLATGFPSVVGTLWSIRDDDAPIVTKVFYSNLLGKGKYAERKDGIVQAAYALHEAIMALRQQIGIKEFTRWVPFVHFGL</sequence>
<feature type="domain" description="CHAT" evidence="1">
    <location>
        <begin position="521"/>
        <end position="814"/>
    </location>
</feature>
<dbReference type="SUPFAM" id="SSF81901">
    <property type="entry name" value="HCP-like"/>
    <property type="match status" value="1"/>
</dbReference>
<evidence type="ECO:0000313" key="3">
    <source>
        <dbReference type="Proteomes" id="UP000054279"/>
    </source>
</evidence>
<dbReference type="InterPro" id="IPR024983">
    <property type="entry name" value="CHAT_dom"/>
</dbReference>
<proteinExistence type="predicted"/>
<dbReference type="InterPro" id="IPR011990">
    <property type="entry name" value="TPR-like_helical_dom_sf"/>
</dbReference>
<dbReference type="Pfam" id="PF12770">
    <property type="entry name" value="CHAT"/>
    <property type="match status" value="1"/>
</dbReference>
<gene>
    <name evidence="2" type="ORF">M422DRAFT_84116</name>
</gene>
<dbReference type="Gene3D" id="1.25.40.10">
    <property type="entry name" value="Tetratricopeptide repeat domain"/>
    <property type="match status" value="1"/>
</dbReference>
<protein>
    <recommendedName>
        <fullName evidence="1">CHAT domain-containing protein</fullName>
    </recommendedName>
</protein>
<dbReference type="Proteomes" id="UP000054279">
    <property type="component" value="Unassembled WGS sequence"/>
</dbReference>
<dbReference type="HOGENOM" id="CLU_001305_5_1_1"/>
<dbReference type="AlphaFoldDB" id="A0A0C9TXL7"/>
<evidence type="ECO:0000259" key="1">
    <source>
        <dbReference type="Pfam" id="PF12770"/>
    </source>
</evidence>
<name>A0A0C9TXL7_SPHS4</name>
<organism evidence="2 3">
    <name type="scientific">Sphaerobolus stellatus (strain SS14)</name>
    <dbReference type="NCBI Taxonomy" id="990650"/>
    <lineage>
        <taxon>Eukaryota</taxon>
        <taxon>Fungi</taxon>
        <taxon>Dikarya</taxon>
        <taxon>Basidiomycota</taxon>
        <taxon>Agaricomycotina</taxon>
        <taxon>Agaricomycetes</taxon>
        <taxon>Phallomycetidae</taxon>
        <taxon>Geastrales</taxon>
        <taxon>Sphaerobolaceae</taxon>
        <taxon>Sphaerobolus</taxon>
    </lineage>
</organism>
<evidence type="ECO:0000313" key="2">
    <source>
        <dbReference type="EMBL" id="KIJ35218.1"/>
    </source>
</evidence>
<dbReference type="OrthoDB" id="9991317at2759"/>
<reference evidence="2 3" key="1">
    <citation type="submission" date="2014-06" db="EMBL/GenBank/DDBJ databases">
        <title>Evolutionary Origins and Diversification of the Mycorrhizal Mutualists.</title>
        <authorList>
            <consortium name="DOE Joint Genome Institute"/>
            <consortium name="Mycorrhizal Genomics Consortium"/>
            <person name="Kohler A."/>
            <person name="Kuo A."/>
            <person name="Nagy L.G."/>
            <person name="Floudas D."/>
            <person name="Copeland A."/>
            <person name="Barry K.W."/>
            <person name="Cichocki N."/>
            <person name="Veneault-Fourrey C."/>
            <person name="LaButti K."/>
            <person name="Lindquist E.A."/>
            <person name="Lipzen A."/>
            <person name="Lundell T."/>
            <person name="Morin E."/>
            <person name="Murat C."/>
            <person name="Riley R."/>
            <person name="Ohm R."/>
            <person name="Sun H."/>
            <person name="Tunlid A."/>
            <person name="Henrissat B."/>
            <person name="Grigoriev I.V."/>
            <person name="Hibbett D.S."/>
            <person name="Martin F."/>
        </authorList>
    </citation>
    <scope>NUCLEOTIDE SEQUENCE [LARGE SCALE GENOMIC DNA]</scope>
    <source>
        <strain evidence="2 3">SS14</strain>
    </source>
</reference>
<keyword evidence="3" id="KW-1185">Reference proteome</keyword>